<feature type="domain" description="DUF6699" evidence="2">
    <location>
        <begin position="84"/>
        <end position="214"/>
    </location>
</feature>
<gene>
    <name evidence="3" type="ORF">B0H16DRAFT_1498918</name>
</gene>
<accession>A0AAD7NZL7</accession>
<dbReference type="Proteomes" id="UP001215598">
    <property type="component" value="Unassembled WGS sequence"/>
</dbReference>
<protein>
    <recommendedName>
        <fullName evidence="2">DUF6699 domain-containing protein</fullName>
    </recommendedName>
</protein>
<reference evidence="3" key="1">
    <citation type="submission" date="2023-03" db="EMBL/GenBank/DDBJ databases">
        <title>Massive genome expansion in bonnet fungi (Mycena s.s.) driven by repeated elements and novel gene families across ecological guilds.</title>
        <authorList>
            <consortium name="Lawrence Berkeley National Laboratory"/>
            <person name="Harder C.B."/>
            <person name="Miyauchi S."/>
            <person name="Viragh M."/>
            <person name="Kuo A."/>
            <person name="Thoen E."/>
            <person name="Andreopoulos B."/>
            <person name="Lu D."/>
            <person name="Skrede I."/>
            <person name="Drula E."/>
            <person name="Henrissat B."/>
            <person name="Morin E."/>
            <person name="Kohler A."/>
            <person name="Barry K."/>
            <person name="LaButti K."/>
            <person name="Morin E."/>
            <person name="Salamov A."/>
            <person name="Lipzen A."/>
            <person name="Mereny Z."/>
            <person name="Hegedus B."/>
            <person name="Baldrian P."/>
            <person name="Stursova M."/>
            <person name="Weitz H."/>
            <person name="Taylor A."/>
            <person name="Grigoriev I.V."/>
            <person name="Nagy L.G."/>
            <person name="Martin F."/>
            <person name="Kauserud H."/>
        </authorList>
    </citation>
    <scope>NUCLEOTIDE SEQUENCE</scope>
    <source>
        <strain evidence="3">CBHHK182m</strain>
    </source>
</reference>
<sequence>MPALTRYVQPAASSPPRAFPNGGTPATYPSPIYAYSSSSASPWPTTTPSPLNHSRPLYAHAPLPSLNAELHPALAPSRHMMALDVDVSYDPAYWTLSPRVLAELAISPGLPCITIVFFPGWETTIRPSSSKFPAYVTVADVLTGVYRYLHRQAEPEELERVPPPNMFSAHQAFTRRCNELARVDPTAARSEARRGLRRIDFLSGKSRFAGLIQTQYSPDKWQFSAS</sequence>
<evidence type="ECO:0000259" key="2">
    <source>
        <dbReference type="Pfam" id="PF20415"/>
    </source>
</evidence>
<proteinExistence type="predicted"/>
<keyword evidence="4" id="KW-1185">Reference proteome</keyword>
<evidence type="ECO:0000313" key="4">
    <source>
        <dbReference type="Proteomes" id="UP001215598"/>
    </source>
</evidence>
<dbReference type="AlphaFoldDB" id="A0AAD7NZL7"/>
<comment type="caution">
    <text evidence="3">The sequence shown here is derived from an EMBL/GenBank/DDBJ whole genome shotgun (WGS) entry which is preliminary data.</text>
</comment>
<evidence type="ECO:0000313" key="3">
    <source>
        <dbReference type="EMBL" id="KAJ7781577.1"/>
    </source>
</evidence>
<feature type="region of interest" description="Disordered" evidence="1">
    <location>
        <begin position="1"/>
        <end position="23"/>
    </location>
</feature>
<dbReference type="InterPro" id="IPR046522">
    <property type="entry name" value="DUF6699"/>
</dbReference>
<name>A0AAD7NZL7_9AGAR</name>
<evidence type="ECO:0000256" key="1">
    <source>
        <dbReference type="SAM" id="MobiDB-lite"/>
    </source>
</evidence>
<organism evidence="3 4">
    <name type="scientific">Mycena metata</name>
    <dbReference type="NCBI Taxonomy" id="1033252"/>
    <lineage>
        <taxon>Eukaryota</taxon>
        <taxon>Fungi</taxon>
        <taxon>Dikarya</taxon>
        <taxon>Basidiomycota</taxon>
        <taxon>Agaricomycotina</taxon>
        <taxon>Agaricomycetes</taxon>
        <taxon>Agaricomycetidae</taxon>
        <taxon>Agaricales</taxon>
        <taxon>Marasmiineae</taxon>
        <taxon>Mycenaceae</taxon>
        <taxon>Mycena</taxon>
    </lineage>
</organism>
<dbReference type="Pfam" id="PF20415">
    <property type="entry name" value="DUF6699"/>
    <property type="match status" value="1"/>
</dbReference>
<dbReference type="EMBL" id="JARKIB010000004">
    <property type="protein sequence ID" value="KAJ7781577.1"/>
    <property type="molecule type" value="Genomic_DNA"/>
</dbReference>